<evidence type="ECO:0000256" key="3">
    <source>
        <dbReference type="ARBA" id="ARBA00023012"/>
    </source>
</evidence>
<protein>
    <submittedName>
        <fullName evidence="6">Signal transduction histidine kinase</fullName>
    </submittedName>
</protein>
<sequence length="506" mass="57685">MNAVRLRFGRLKRAFHTIQWQITLLITVSSVIVCVAVLAYRYIRTSYELSQSNSSSIIANAVTQLLHDPWVKNVFLHDQTNEWIKEQTHFGIPPRDLNLQSDHFEADLRVNTKFFLKNRVLMYFVTEKQEIIPVSIGGTIPIPLEDLDVGTANLIKEKVVSLSEKVMTGSTDGQIILAEKNYSMALVPFKDDSNHIVGNFFLYVTQPSSWEMIRAIFLSSMMSFLRLILFAAILGLIVGYIFSKKWSLWFDEIFRASNQWAEGNFSFKIPVETEQDYSELNMVSSKLNTMSDQLGQLVQTRQELAASEERNRISRELHDNIKQQVFSINMNLGAAAVLIEKKPEQVKEKIELAANLTQNTLQDLDDLIGTLRPPVISGNALINKLEQYGKTWQMSSGIQLELKLQNYPPMDEYMAGEIFRICQEALSNMMRHSEAKIGRIELETNEIEVNLTIHDNGKGFDSQEQPSGIGLQSIHERVENMNGTFHIQSGREGTTLLIHIPRAMHF</sequence>
<feature type="transmembrane region" description="Helical" evidence="4">
    <location>
        <begin position="20"/>
        <end position="43"/>
    </location>
</feature>
<dbReference type="STRING" id="1678840.ATC1_1113"/>
<dbReference type="AlphaFoldDB" id="A0A0K8P992"/>
<dbReference type="InterPro" id="IPR050482">
    <property type="entry name" value="Sensor_HK_TwoCompSys"/>
</dbReference>
<dbReference type="EMBL" id="DF968179">
    <property type="protein sequence ID" value="GAP39094.1"/>
    <property type="molecule type" value="Genomic_DNA"/>
</dbReference>
<dbReference type="InterPro" id="IPR005467">
    <property type="entry name" value="His_kinase_dom"/>
</dbReference>
<name>A0A0K8P992_9CHLR</name>
<evidence type="ECO:0000313" key="6">
    <source>
        <dbReference type="EMBL" id="GAP39094.1"/>
    </source>
</evidence>
<accession>A0A0K8P992</accession>
<keyword evidence="4" id="KW-0812">Transmembrane</keyword>
<dbReference type="InterPro" id="IPR036890">
    <property type="entry name" value="HATPase_C_sf"/>
</dbReference>
<dbReference type="Gene3D" id="6.10.340.10">
    <property type="match status" value="1"/>
</dbReference>
<dbReference type="PANTHER" id="PTHR24421:SF61">
    <property type="entry name" value="OXYGEN SENSOR HISTIDINE KINASE NREB"/>
    <property type="match status" value="1"/>
</dbReference>
<keyword evidence="2 6" id="KW-0418">Kinase</keyword>
<dbReference type="InterPro" id="IPR003594">
    <property type="entry name" value="HATPase_dom"/>
</dbReference>
<dbReference type="GO" id="GO:0000155">
    <property type="term" value="F:phosphorelay sensor kinase activity"/>
    <property type="evidence" value="ECO:0007669"/>
    <property type="project" value="InterPro"/>
</dbReference>
<keyword evidence="3" id="KW-0902">Two-component regulatory system</keyword>
<evidence type="ECO:0000256" key="4">
    <source>
        <dbReference type="SAM" id="Phobius"/>
    </source>
</evidence>
<dbReference type="SMART" id="SM00387">
    <property type="entry name" value="HATPase_c"/>
    <property type="match status" value="1"/>
</dbReference>
<dbReference type="Gene3D" id="1.20.5.1930">
    <property type="match status" value="1"/>
</dbReference>
<dbReference type="Pfam" id="PF02518">
    <property type="entry name" value="HATPase_c"/>
    <property type="match status" value="1"/>
</dbReference>
<keyword evidence="1" id="KW-0808">Transferase</keyword>
<dbReference type="Gene3D" id="3.30.565.10">
    <property type="entry name" value="Histidine kinase-like ATPase, C-terminal domain"/>
    <property type="match status" value="1"/>
</dbReference>
<evidence type="ECO:0000256" key="1">
    <source>
        <dbReference type="ARBA" id="ARBA00022679"/>
    </source>
</evidence>
<keyword evidence="7" id="KW-1185">Reference proteome</keyword>
<organism evidence="6">
    <name type="scientific">Flexilinea flocculi</name>
    <dbReference type="NCBI Taxonomy" id="1678840"/>
    <lineage>
        <taxon>Bacteria</taxon>
        <taxon>Bacillati</taxon>
        <taxon>Chloroflexota</taxon>
        <taxon>Anaerolineae</taxon>
        <taxon>Anaerolineales</taxon>
        <taxon>Anaerolineaceae</taxon>
        <taxon>Flexilinea</taxon>
    </lineage>
</organism>
<proteinExistence type="predicted"/>
<dbReference type="InterPro" id="IPR011712">
    <property type="entry name" value="Sig_transdc_His_kin_sub3_dim/P"/>
</dbReference>
<dbReference type="CDD" id="cd16917">
    <property type="entry name" value="HATPase_UhpB-NarQ-NarX-like"/>
    <property type="match status" value="1"/>
</dbReference>
<dbReference type="SUPFAM" id="SSF55874">
    <property type="entry name" value="ATPase domain of HSP90 chaperone/DNA topoisomerase II/histidine kinase"/>
    <property type="match status" value="1"/>
</dbReference>
<feature type="transmembrane region" description="Helical" evidence="4">
    <location>
        <begin position="224"/>
        <end position="242"/>
    </location>
</feature>
<feature type="domain" description="Histidine kinase" evidence="5">
    <location>
        <begin position="316"/>
        <end position="504"/>
    </location>
</feature>
<dbReference type="GO" id="GO:0016020">
    <property type="term" value="C:membrane"/>
    <property type="evidence" value="ECO:0007669"/>
    <property type="project" value="InterPro"/>
</dbReference>
<evidence type="ECO:0000256" key="2">
    <source>
        <dbReference type="ARBA" id="ARBA00022777"/>
    </source>
</evidence>
<evidence type="ECO:0000313" key="7">
    <source>
        <dbReference type="Proteomes" id="UP000053370"/>
    </source>
</evidence>
<gene>
    <name evidence="6" type="ORF">ATC1_1113</name>
</gene>
<dbReference type="PROSITE" id="PS50109">
    <property type="entry name" value="HIS_KIN"/>
    <property type="match status" value="1"/>
</dbReference>
<keyword evidence="4" id="KW-0472">Membrane</keyword>
<dbReference type="Pfam" id="PF07730">
    <property type="entry name" value="HisKA_3"/>
    <property type="match status" value="1"/>
</dbReference>
<keyword evidence="4" id="KW-1133">Transmembrane helix</keyword>
<dbReference type="GO" id="GO:0046983">
    <property type="term" value="F:protein dimerization activity"/>
    <property type="evidence" value="ECO:0007669"/>
    <property type="project" value="InterPro"/>
</dbReference>
<reference evidence="6" key="1">
    <citation type="journal article" date="2015" name="Genome Announc.">
        <title>Draft Genome Sequence of Anaerolineae Strain TC1, a Novel Isolate from a Methanogenic Wastewater Treatment System.</title>
        <authorList>
            <person name="Matsuura N."/>
            <person name="Tourlousse D.M."/>
            <person name="Sun L."/>
            <person name="Toyonaga M."/>
            <person name="Kuroda K."/>
            <person name="Ohashi A."/>
            <person name="Cruz R."/>
            <person name="Yamaguchi T."/>
            <person name="Sekiguchi Y."/>
        </authorList>
    </citation>
    <scope>NUCLEOTIDE SEQUENCE [LARGE SCALE GENOMIC DNA]</scope>
    <source>
        <strain evidence="6">TC1</strain>
    </source>
</reference>
<dbReference type="PANTHER" id="PTHR24421">
    <property type="entry name" value="NITRATE/NITRITE SENSOR PROTEIN NARX-RELATED"/>
    <property type="match status" value="1"/>
</dbReference>
<dbReference type="Proteomes" id="UP000053370">
    <property type="component" value="Unassembled WGS sequence"/>
</dbReference>
<evidence type="ECO:0000259" key="5">
    <source>
        <dbReference type="PROSITE" id="PS50109"/>
    </source>
</evidence>